<dbReference type="Proteomes" id="UP000249799">
    <property type="component" value="Chromosome"/>
</dbReference>
<keyword evidence="7" id="KW-1185">Reference proteome</keyword>
<sequence length="227" mass="24340">MGDVFWVILVGFGMGFIGSIPPLGPVALMMINRVFKGQLKFAFFTGVGGAVAEVIYAALAVTGVGLLHSKAGVTSELLALISASILLGVGLYFFYQSYKKHPAPAHPNLAEQGDPELAADASTGTSFSHFMRGFSVSFLNPILIINWTLAVAYFFSLFQLKADLVGQLLFAVAVGAGKILWTAIEVILLNLFRERYSRAVLARVEKGLSVALIVSALFLGYQTLFLA</sequence>
<evidence type="ECO:0000256" key="2">
    <source>
        <dbReference type="ARBA" id="ARBA00022475"/>
    </source>
</evidence>
<dbReference type="EMBL" id="CP030032">
    <property type="protein sequence ID" value="AWV89448.1"/>
    <property type="molecule type" value="Genomic_DNA"/>
</dbReference>
<name>A0A2Z4FL69_9DELT</name>
<evidence type="ECO:0000256" key="1">
    <source>
        <dbReference type="ARBA" id="ARBA00004651"/>
    </source>
</evidence>
<accession>A0A2Z4FL69</accession>
<dbReference type="GO" id="GO:0005886">
    <property type="term" value="C:plasma membrane"/>
    <property type="evidence" value="ECO:0007669"/>
    <property type="project" value="UniProtKB-SubCell"/>
</dbReference>
<keyword evidence="2" id="KW-1003">Cell membrane</keyword>
<protein>
    <submittedName>
        <fullName evidence="6">Uncharacterized protein</fullName>
    </submittedName>
</protein>
<keyword evidence="5" id="KW-0472">Membrane</keyword>
<organism evidence="6 7">
    <name type="scientific">Bradymonas sediminis</name>
    <dbReference type="NCBI Taxonomy" id="1548548"/>
    <lineage>
        <taxon>Bacteria</taxon>
        <taxon>Deltaproteobacteria</taxon>
        <taxon>Bradymonadales</taxon>
        <taxon>Bradymonadaceae</taxon>
        <taxon>Bradymonas</taxon>
    </lineage>
</organism>
<evidence type="ECO:0000256" key="4">
    <source>
        <dbReference type="ARBA" id="ARBA00022989"/>
    </source>
</evidence>
<dbReference type="InterPro" id="IPR001123">
    <property type="entry name" value="LeuE-type"/>
</dbReference>
<evidence type="ECO:0000313" key="7">
    <source>
        <dbReference type="Proteomes" id="UP000249799"/>
    </source>
</evidence>
<dbReference type="GO" id="GO:0015171">
    <property type="term" value="F:amino acid transmembrane transporter activity"/>
    <property type="evidence" value="ECO:0007669"/>
    <property type="project" value="TreeGrafter"/>
</dbReference>
<keyword evidence="3" id="KW-0812">Transmembrane</keyword>
<comment type="subcellular location">
    <subcellularLocation>
        <location evidence="1">Cell membrane</location>
        <topology evidence="1">Multi-pass membrane protein</topology>
    </subcellularLocation>
</comment>
<reference evidence="6 7" key="1">
    <citation type="submission" date="2018-06" db="EMBL/GenBank/DDBJ databases">
        <title>Lujinxingia sediminis gen. nov. sp. nov., a new facultative anaerobic member of the class Deltaproteobacteria, and proposal of Lujinxingaceae fam. nov.</title>
        <authorList>
            <person name="Guo L.-Y."/>
            <person name="Li C.-M."/>
            <person name="Wang S."/>
            <person name="Du Z.-J."/>
        </authorList>
    </citation>
    <scope>NUCLEOTIDE SEQUENCE [LARGE SCALE GENOMIC DNA]</scope>
    <source>
        <strain evidence="6 7">FA350</strain>
    </source>
</reference>
<gene>
    <name evidence="6" type="ORF">DN745_08895</name>
</gene>
<dbReference type="KEGG" id="bsed:DN745_08895"/>
<evidence type="ECO:0000256" key="5">
    <source>
        <dbReference type="ARBA" id="ARBA00023136"/>
    </source>
</evidence>
<dbReference type="Pfam" id="PF01810">
    <property type="entry name" value="LysE"/>
    <property type="match status" value="1"/>
</dbReference>
<dbReference type="OrthoDB" id="5513321at2"/>
<evidence type="ECO:0000256" key="3">
    <source>
        <dbReference type="ARBA" id="ARBA00022692"/>
    </source>
</evidence>
<proteinExistence type="predicted"/>
<dbReference type="AlphaFoldDB" id="A0A2Z4FL69"/>
<dbReference type="PANTHER" id="PTHR30086">
    <property type="entry name" value="ARGININE EXPORTER PROTEIN ARGO"/>
    <property type="match status" value="1"/>
</dbReference>
<dbReference type="RefSeq" id="WP_111334076.1">
    <property type="nucleotide sequence ID" value="NZ_CP030032.1"/>
</dbReference>
<dbReference type="PANTHER" id="PTHR30086:SF20">
    <property type="entry name" value="ARGININE EXPORTER PROTEIN ARGO-RELATED"/>
    <property type="match status" value="1"/>
</dbReference>
<keyword evidence="4" id="KW-1133">Transmembrane helix</keyword>
<evidence type="ECO:0000313" key="6">
    <source>
        <dbReference type="EMBL" id="AWV89448.1"/>
    </source>
</evidence>